<feature type="transmembrane region" description="Helical" evidence="1">
    <location>
        <begin position="121"/>
        <end position="141"/>
    </location>
</feature>
<gene>
    <name evidence="2" type="ORF">M3M28_09325</name>
</gene>
<feature type="transmembrane region" description="Helical" evidence="1">
    <location>
        <begin position="96"/>
        <end position="115"/>
    </location>
</feature>
<proteinExistence type="predicted"/>
<keyword evidence="1" id="KW-0812">Transmembrane</keyword>
<protein>
    <submittedName>
        <fullName evidence="2">Uncharacterized protein</fullName>
    </submittedName>
</protein>
<organism evidence="2">
    <name type="scientific">Gulosibacter sediminis</name>
    <dbReference type="NCBI Taxonomy" id="1729695"/>
    <lineage>
        <taxon>Bacteria</taxon>
        <taxon>Bacillati</taxon>
        <taxon>Actinomycetota</taxon>
        <taxon>Actinomycetes</taxon>
        <taxon>Micrococcales</taxon>
        <taxon>Microbacteriaceae</taxon>
        <taxon>Gulosibacter</taxon>
    </lineage>
</organism>
<keyword evidence="1" id="KW-1133">Transmembrane helix</keyword>
<dbReference type="EMBL" id="CP097160">
    <property type="protein sequence ID" value="UQN14248.1"/>
    <property type="molecule type" value="Genomic_DNA"/>
</dbReference>
<sequence>MAPHNEENFSAADALQQIDSDRASYSERMKTPRWYYPVLSIAAALVVAAPALIHAGGWNLVVLAVSLAISVSLIFIYRKRTGVSSTKPYGPRSWTVLIVMMALLIMCMVVAGALGGEGLSLWVFAPMLAAIVVFCVGGPIYDRVSIAEYNSVR</sequence>
<evidence type="ECO:0000313" key="2">
    <source>
        <dbReference type="EMBL" id="UQN14248.1"/>
    </source>
</evidence>
<accession>A0ABY4MZ23</accession>
<reference evidence="2" key="1">
    <citation type="submission" date="2022-05" db="EMBL/GenBank/DDBJ databases">
        <title>Complete genome sequence of toluene-degrading Gulosibacter sediminis strain ACHW.36C.</title>
        <authorList>
            <person name="Wai A.C."/>
            <person name="Lai G.K."/>
            <person name="Griffin S.D."/>
            <person name="Leung F.C."/>
        </authorList>
    </citation>
    <scope>NUCLEOTIDE SEQUENCE [LARGE SCALE GENOMIC DNA]</scope>
    <source>
        <strain evidence="2">ACHW.36C</strain>
    </source>
</reference>
<feature type="transmembrane region" description="Helical" evidence="1">
    <location>
        <begin position="58"/>
        <end position="76"/>
    </location>
</feature>
<feature type="transmembrane region" description="Helical" evidence="1">
    <location>
        <begin position="34"/>
        <end position="52"/>
    </location>
</feature>
<name>A0ABY4MZ23_9MICO</name>
<keyword evidence="1" id="KW-0472">Membrane</keyword>
<evidence type="ECO:0000256" key="1">
    <source>
        <dbReference type="SAM" id="Phobius"/>
    </source>
</evidence>